<keyword evidence="4" id="KW-0862">Zinc</keyword>
<dbReference type="AlphaFoldDB" id="A0AAE0B0J4"/>
<evidence type="ECO:0000256" key="4">
    <source>
        <dbReference type="ARBA" id="ARBA00022833"/>
    </source>
</evidence>
<dbReference type="EMBL" id="JANJYJ010000002">
    <property type="protein sequence ID" value="KAK3227581.1"/>
    <property type="molecule type" value="Genomic_DNA"/>
</dbReference>
<comment type="similarity">
    <text evidence="1">Belongs to the ZPR1 family.</text>
</comment>
<dbReference type="GO" id="GO:0008270">
    <property type="term" value="F:zinc ion binding"/>
    <property type="evidence" value="ECO:0007669"/>
    <property type="project" value="UniProtKB-KW"/>
</dbReference>
<reference evidence="6" key="1">
    <citation type="journal article" date="2023" name="Plant J.">
        <title>Genome sequences and population genomics provide insights into the demographic history, inbreeding, and mutation load of two 'living fossil' tree species of Dipteronia.</title>
        <authorList>
            <person name="Feng Y."/>
            <person name="Comes H.P."/>
            <person name="Chen J."/>
            <person name="Zhu S."/>
            <person name="Lu R."/>
            <person name="Zhang X."/>
            <person name="Li P."/>
            <person name="Qiu J."/>
            <person name="Olsen K.M."/>
            <person name="Qiu Y."/>
        </authorList>
    </citation>
    <scope>NUCLEOTIDE SEQUENCE</scope>
    <source>
        <strain evidence="6">NBL</strain>
    </source>
</reference>
<dbReference type="GO" id="GO:0005634">
    <property type="term" value="C:nucleus"/>
    <property type="evidence" value="ECO:0007669"/>
    <property type="project" value="TreeGrafter"/>
</dbReference>
<dbReference type="PANTHER" id="PTHR10876">
    <property type="entry name" value="ZINC FINGER PROTEIN ZPR1"/>
    <property type="match status" value="1"/>
</dbReference>
<dbReference type="InterPro" id="IPR004457">
    <property type="entry name" value="Znf_ZPR1"/>
</dbReference>
<dbReference type="Gene3D" id="2.20.25.420">
    <property type="entry name" value="ZPR1, zinc finger domain"/>
    <property type="match status" value="1"/>
</dbReference>
<dbReference type="SMART" id="SM00709">
    <property type="entry name" value="Zpr1"/>
    <property type="match status" value="1"/>
</dbReference>
<dbReference type="InterPro" id="IPR032675">
    <property type="entry name" value="LRR_dom_sf"/>
</dbReference>
<keyword evidence="3" id="KW-0863">Zinc-finger</keyword>
<dbReference type="Gene3D" id="3.80.10.10">
    <property type="entry name" value="Ribonuclease Inhibitor"/>
    <property type="match status" value="1"/>
</dbReference>
<dbReference type="Proteomes" id="UP001281410">
    <property type="component" value="Unassembled WGS sequence"/>
</dbReference>
<name>A0AAE0B0J4_9ROSI</name>
<evidence type="ECO:0000313" key="6">
    <source>
        <dbReference type="EMBL" id="KAK3227581.1"/>
    </source>
</evidence>
<dbReference type="InterPro" id="IPR042452">
    <property type="entry name" value="ZPR1_Znf1/2"/>
</dbReference>
<accession>A0AAE0B0J4</accession>
<proteinExistence type="inferred from homology"/>
<dbReference type="Gene3D" id="2.60.120.1040">
    <property type="entry name" value="ZPR1, A/B domain"/>
    <property type="match status" value="1"/>
</dbReference>
<gene>
    <name evidence="6" type="ORF">Dsin_007443</name>
</gene>
<sequence>MSELQSSRHCWGILLIHLSQQRKPLSASDQMRGSIGAAAGHRDIAQSGSAEIADALFRYSVPEEVMTFPSTCGTCSPYCENRMFVTRIPYFQEVFVMASTCDDCDYRNSELKPGGRVPEKGKMITLCVKNIKDSSRDVIKSDSASVEVPELDLELAVVTTVDGLITKISESVERVHGFPPFKTFSRLLAILLGGLQQNRIVCLDEFFNPVDPILSNLGHLINLKTLTLSDNNLIGPIPSGLGHLTNLTNLYLNSSQLNGSIAPEIGNEQRRRYQSHMSLSSLTQLRLLKLSLNQPSSYESDHRAEVAFVYYRNCSPISNSDSLTGIGGLNLLVETSVLIASMQML</sequence>
<dbReference type="InterPro" id="IPR040141">
    <property type="entry name" value="ZPR1"/>
</dbReference>
<evidence type="ECO:0000259" key="5">
    <source>
        <dbReference type="SMART" id="SM00709"/>
    </source>
</evidence>
<dbReference type="InterPro" id="IPR042451">
    <property type="entry name" value="ZPR1_A/B_dom"/>
</dbReference>
<evidence type="ECO:0000256" key="2">
    <source>
        <dbReference type="ARBA" id="ARBA00022723"/>
    </source>
</evidence>
<dbReference type="PANTHER" id="PTHR10876:SF0">
    <property type="entry name" value="ZINC FINGER PROTEIN ZPR1"/>
    <property type="match status" value="1"/>
</dbReference>
<dbReference type="Pfam" id="PF03367">
    <property type="entry name" value="Zn_ribbon_ZPR1"/>
    <property type="match status" value="1"/>
</dbReference>
<evidence type="ECO:0000256" key="3">
    <source>
        <dbReference type="ARBA" id="ARBA00022771"/>
    </source>
</evidence>
<comment type="caution">
    <text evidence="6">The sequence shown here is derived from an EMBL/GenBank/DDBJ whole genome shotgun (WGS) entry which is preliminary data.</text>
</comment>
<dbReference type="InterPro" id="IPR056180">
    <property type="entry name" value="ZPR1_jr_dom"/>
</dbReference>
<evidence type="ECO:0000313" key="7">
    <source>
        <dbReference type="Proteomes" id="UP001281410"/>
    </source>
</evidence>
<organism evidence="6 7">
    <name type="scientific">Dipteronia sinensis</name>
    <dbReference type="NCBI Taxonomy" id="43782"/>
    <lineage>
        <taxon>Eukaryota</taxon>
        <taxon>Viridiplantae</taxon>
        <taxon>Streptophyta</taxon>
        <taxon>Embryophyta</taxon>
        <taxon>Tracheophyta</taxon>
        <taxon>Spermatophyta</taxon>
        <taxon>Magnoliopsida</taxon>
        <taxon>eudicotyledons</taxon>
        <taxon>Gunneridae</taxon>
        <taxon>Pentapetalae</taxon>
        <taxon>rosids</taxon>
        <taxon>malvids</taxon>
        <taxon>Sapindales</taxon>
        <taxon>Sapindaceae</taxon>
        <taxon>Hippocastanoideae</taxon>
        <taxon>Acereae</taxon>
        <taxon>Dipteronia</taxon>
    </lineage>
</organism>
<keyword evidence="7" id="KW-1185">Reference proteome</keyword>
<feature type="domain" description="Zinc finger ZPR1-type" evidence="5">
    <location>
        <begin position="70"/>
        <end position="236"/>
    </location>
</feature>
<dbReference type="Pfam" id="PF22794">
    <property type="entry name" value="jr-ZPR1"/>
    <property type="match status" value="1"/>
</dbReference>
<protein>
    <recommendedName>
        <fullName evidence="5">Zinc finger ZPR1-type domain-containing protein</fullName>
    </recommendedName>
</protein>
<keyword evidence="2" id="KW-0479">Metal-binding</keyword>
<dbReference type="FunFam" id="2.20.25.420:FF:000002">
    <property type="entry name" value="Zinc finger protein ZPR1"/>
    <property type="match status" value="1"/>
</dbReference>
<dbReference type="SUPFAM" id="SSF52058">
    <property type="entry name" value="L domain-like"/>
    <property type="match status" value="1"/>
</dbReference>
<evidence type="ECO:0000256" key="1">
    <source>
        <dbReference type="ARBA" id="ARBA00008354"/>
    </source>
</evidence>